<organism evidence="2 3">
    <name type="scientific">Puccinia sorghi</name>
    <dbReference type="NCBI Taxonomy" id="27349"/>
    <lineage>
        <taxon>Eukaryota</taxon>
        <taxon>Fungi</taxon>
        <taxon>Dikarya</taxon>
        <taxon>Basidiomycota</taxon>
        <taxon>Pucciniomycotina</taxon>
        <taxon>Pucciniomycetes</taxon>
        <taxon>Pucciniales</taxon>
        <taxon>Pucciniaceae</taxon>
        <taxon>Puccinia</taxon>
    </lineage>
</organism>
<evidence type="ECO:0000256" key="1">
    <source>
        <dbReference type="SAM" id="MobiDB-lite"/>
    </source>
</evidence>
<comment type="caution">
    <text evidence="2">The sequence shown here is derived from an EMBL/GenBank/DDBJ whole genome shotgun (WGS) entry which is preliminary data.</text>
</comment>
<evidence type="ECO:0000313" key="2">
    <source>
        <dbReference type="EMBL" id="KNZ51752.1"/>
    </source>
</evidence>
<sequence>MLKKKRKPEADDDQPPIPSMGGAHSAKIVANIRKICAQNPPCKRLTGNHKIPVFINPKNKNQFFRITVDWFTLWALAMKPTSFLGTLPTRWLLHLRQPMHRRFTQIAISQCNPLDPAGNIMYILYQPPAPAPIQYLAGYGHPDAHPTPSMEN</sequence>
<gene>
    <name evidence="2" type="ORF">VP01_3825g1</name>
</gene>
<accession>A0A0L6UU22</accession>
<dbReference type="AlphaFoldDB" id="A0A0L6UU22"/>
<name>A0A0L6UU22_9BASI</name>
<evidence type="ECO:0000313" key="3">
    <source>
        <dbReference type="Proteomes" id="UP000037035"/>
    </source>
</evidence>
<keyword evidence="3" id="KW-1185">Reference proteome</keyword>
<protein>
    <submittedName>
        <fullName evidence="2">Uncharacterized protein</fullName>
    </submittedName>
</protein>
<dbReference type="EMBL" id="LAVV01008863">
    <property type="protein sequence ID" value="KNZ51752.1"/>
    <property type="molecule type" value="Genomic_DNA"/>
</dbReference>
<dbReference type="OrthoDB" id="2498281at2759"/>
<feature type="region of interest" description="Disordered" evidence="1">
    <location>
        <begin position="1"/>
        <end position="22"/>
    </location>
</feature>
<dbReference type="VEuPathDB" id="FungiDB:VP01_3825g1"/>
<proteinExistence type="predicted"/>
<reference evidence="2 3" key="1">
    <citation type="submission" date="2015-08" db="EMBL/GenBank/DDBJ databases">
        <title>Next Generation Sequencing and Analysis of the Genome of Puccinia sorghi L Schw, the Causal Agent of Maize Common Rust.</title>
        <authorList>
            <person name="Rochi L."/>
            <person name="Burguener G."/>
            <person name="Darino M."/>
            <person name="Turjanski A."/>
            <person name="Kreff E."/>
            <person name="Dieguez M.J."/>
            <person name="Sacco F."/>
        </authorList>
    </citation>
    <scope>NUCLEOTIDE SEQUENCE [LARGE SCALE GENOMIC DNA]</scope>
    <source>
        <strain evidence="2 3">RO10H11247</strain>
    </source>
</reference>
<dbReference type="Proteomes" id="UP000037035">
    <property type="component" value="Unassembled WGS sequence"/>
</dbReference>